<protein>
    <submittedName>
        <fullName evidence="3">Uncharacterized protein</fullName>
    </submittedName>
</protein>
<sequence>MARTEKVARRSTGGRAPRRYRSWRVPEAEKERREEQLAAWDEFKKFYKMEEDGEGPYNGEAVADKGKPRERDDTEETQQKPYFDLDEVKLPELIDGFKLPDRNVIKGLEDLNQGPCFLRYLAEHPSVTTLLRAEATWVMLSYHRWRLRALRPQTGVSSAEDVALKVDVPRLLLEIDALDQHLGSMQSRACDPKHNDVRNMLRVQRRIGLSSRYGMLPEEDDVEYGTSARFNRADDASQKAAVSELRDEVASLRKQVTDLNSKNFKVAADFYQQCIQQKRTEARAKQAEAKLQASTAEHERTVDGLQSEVRGLSASNARLRDEVTKLRAAHRNCETQRAELAGDLARAREEATAAREALRKLRKESPEREGALKEELAAAKQNHAQSDDDAYRAEVAKVEKVQASLRYELDSLYETAEAMRAAVEEQRAADARKRHMDDDADEAAGAGPSKRARIQEDLAESAEVAAGPGTSTTPGEMWYREQQQEITRLRQVSDDLQPKIQELQVRLATDEAERAALQARLTDTIERLNATIREREDSVSRLRTELQKTQTQVAVRDKDVTQVHNMNVALREIISELRSNAQHLRCTLDAERAEQQKQHKAQSAETATLREECSRLRAASEKARAEYTSLRGKLTNLLATAAD</sequence>
<feature type="compositionally biased region" description="Basic and acidic residues" evidence="2">
    <location>
        <begin position="62"/>
        <end position="72"/>
    </location>
</feature>
<comment type="caution">
    <text evidence="3">The sequence shown here is derived from an EMBL/GenBank/DDBJ whole genome shotgun (WGS) entry which is preliminary data.</text>
</comment>
<dbReference type="Proteomes" id="UP000703269">
    <property type="component" value="Unassembled WGS sequence"/>
</dbReference>
<evidence type="ECO:0000256" key="1">
    <source>
        <dbReference type="SAM" id="Coils"/>
    </source>
</evidence>
<organism evidence="3 4">
    <name type="scientific">Phanerochaete sordida</name>
    <dbReference type="NCBI Taxonomy" id="48140"/>
    <lineage>
        <taxon>Eukaryota</taxon>
        <taxon>Fungi</taxon>
        <taxon>Dikarya</taxon>
        <taxon>Basidiomycota</taxon>
        <taxon>Agaricomycotina</taxon>
        <taxon>Agaricomycetes</taxon>
        <taxon>Polyporales</taxon>
        <taxon>Phanerochaetaceae</taxon>
        <taxon>Phanerochaete</taxon>
    </lineage>
</organism>
<evidence type="ECO:0000313" key="4">
    <source>
        <dbReference type="Proteomes" id="UP000703269"/>
    </source>
</evidence>
<evidence type="ECO:0000256" key="2">
    <source>
        <dbReference type="SAM" id="MobiDB-lite"/>
    </source>
</evidence>
<reference evidence="3 4" key="1">
    <citation type="submission" date="2021-08" db="EMBL/GenBank/DDBJ databases">
        <title>Draft Genome Sequence of Phanerochaete sordida strain YK-624.</title>
        <authorList>
            <person name="Mori T."/>
            <person name="Dohra H."/>
            <person name="Suzuki T."/>
            <person name="Kawagishi H."/>
            <person name="Hirai H."/>
        </authorList>
    </citation>
    <scope>NUCLEOTIDE SEQUENCE [LARGE SCALE GENOMIC DNA]</scope>
    <source>
        <strain evidence="3 4">YK-624</strain>
    </source>
</reference>
<evidence type="ECO:0000313" key="3">
    <source>
        <dbReference type="EMBL" id="GJE99199.1"/>
    </source>
</evidence>
<dbReference type="EMBL" id="BPQB01000103">
    <property type="protein sequence ID" value="GJE99199.1"/>
    <property type="molecule type" value="Genomic_DNA"/>
</dbReference>
<dbReference type="Gene3D" id="1.10.287.1490">
    <property type="match status" value="1"/>
</dbReference>
<keyword evidence="4" id="KW-1185">Reference proteome</keyword>
<proteinExistence type="predicted"/>
<feature type="region of interest" description="Disordered" evidence="2">
    <location>
        <begin position="1"/>
        <end position="31"/>
    </location>
</feature>
<feature type="coiled-coil region" evidence="1">
    <location>
        <begin position="500"/>
        <end position="626"/>
    </location>
</feature>
<name>A0A9P3GTA0_9APHY</name>
<keyword evidence="1" id="KW-0175">Coiled coil</keyword>
<dbReference type="PANTHER" id="PTHR43941">
    <property type="entry name" value="STRUCTURAL MAINTENANCE OF CHROMOSOMES PROTEIN 2"/>
    <property type="match status" value="1"/>
</dbReference>
<dbReference type="AlphaFoldDB" id="A0A9P3GTA0"/>
<feature type="coiled-coil region" evidence="1">
    <location>
        <begin position="242"/>
        <end position="364"/>
    </location>
</feature>
<accession>A0A9P3GTA0</accession>
<gene>
    <name evidence="3" type="ORF">PsYK624_154480</name>
</gene>
<feature type="region of interest" description="Disordered" evidence="2">
    <location>
        <begin position="426"/>
        <end position="476"/>
    </location>
</feature>
<feature type="region of interest" description="Disordered" evidence="2">
    <location>
        <begin position="51"/>
        <end position="80"/>
    </location>
</feature>
<feature type="compositionally biased region" description="Basic and acidic residues" evidence="2">
    <location>
        <begin position="426"/>
        <end position="437"/>
    </location>
</feature>